<dbReference type="SMART" id="SM00091">
    <property type="entry name" value="PAS"/>
    <property type="match status" value="1"/>
</dbReference>
<dbReference type="Pfam" id="PF13426">
    <property type="entry name" value="PAS_9"/>
    <property type="match status" value="1"/>
</dbReference>
<feature type="domain" description="EAL" evidence="3">
    <location>
        <begin position="476"/>
        <end position="724"/>
    </location>
</feature>
<evidence type="ECO:0000259" key="4">
    <source>
        <dbReference type="PROSITE" id="PS50887"/>
    </source>
</evidence>
<dbReference type="PROSITE" id="PS50887">
    <property type="entry name" value="GGDEF"/>
    <property type="match status" value="1"/>
</dbReference>
<dbReference type="InterPro" id="IPR000160">
    <property type="entry name" value="GGDEF_dom"/>
</dbReference>
<dbReference type="PANTHER" id="PTHR33121:SF70">
    <property type="entry name" value="SIGNALING PROTEIN YKOW"/>
    <property type="match status" value="1"/>
</dbReference>
<dbReference type="SMART" id="SM00267">
    <property type="entry name" value="GGDEF"/>
    <property type="match status" value="1"/>
</dbReference>
<dbReference type="SUPFAM" id="SSF55781">
    <property type="entry name" value="GAF domain-like"/>
    <property type="match status" value="1"/>
</dbReference>
<gene>
    <name evidence="5" type="ORF">B0X71_15030</name>
</gene>
<dbReference type="PANTHER" id="PTHR33121">
    <property type="entry name" value="CYCLIC DI-GMP PHOSPHODIESTERASE PDEF"/>
    <property type="match status" value="1"/>
</dbReference>
<dbReference type="PROSITE" id="PS50112">
    <property type="entry name" value="PAS"/>
    <property type="match status" value="1"/>
</dbReference>
<dbReference type="InterPro" id="IPR050706">
    <property type="entry name" value="Cyclic-di-GMP_PDE-like"/>
</dbReference>
<evidence type="ECO:0000313" key="6">
    <source>
        <dbReference type="Proteomes" id="UP000188184"/>
    </source>
</evidence>
<feature type="domain" description="GGDEF" evidence="4">
    <location>
        <begin position="335"/>
        <end position="467"/>
    </location>
</feature>
<dbReference type="CDD" id="cd01949">
    <property type="entry name" value="GGDEF"/>
    <property type="match status" value="1"/>
</dbReference>
<dbReference type="InterPro" id="IPR035919">
    <property type="entry name" value="EAL_sf"/>
</dbReference>
<dbReference type="InterPro" id="IPR029016">
    <property type="entry name" value="GAF-like_dom_sf"/>
</dbReference>
<dbReference type="InterPro" id="IPR003018">
    <property type="entry name" value="GAF"/>
</dbReference>
<dbReference type="SUPFAM" id="SSF141868">
    <property type="entry name" value="EAL domain-like"/>
    <property type="match status" value="1"/>
</dbReference>
<organism evidence="5 6">
    <name type="scientific">Planococcus lenghuensis</name>
    <dbReference type="NCBI Taxonomy" id="2213202"/>
    <lineage>
        <taxon>Bacteria</taxon>
        <taxon>Bacillati</taxon>
        <taxon>Bacillota</taxon>
        <taxon>Bacilli</taxon>
        <taxon>Bacillales</taxon>
        <taxon>Caryophanaceae</taxon>
        <taxon>Planococcus</taxon>
    </lineage>
</organism>
<dbReference type="GO" id="GO:0071111">
    <property type="term" value="F:cyclic-guanylate-specific phosphodiesterase activity"/>
    <property type="evidence" value="ECO:0007669"/>
    <property type="project" value="InterPro"/>
</dbReference>
<dbReference type="InterPro" id="IPR000014">
    <property type="entry name" value="PAS"/>
</dbReference>
<evidence type="ECO:0000259" key="1">
    <source>
        <dbReference type="PROSITE" id="PS50112"/>
    </source>
</evidence>
<dbReference type="CDD" id="cd00130">
    <property type="entry name" value="PAS"/>
    <property type="match status" value="1"/>
</dbReference>
<reference evidence="5 6" key="1">
    <citation type="submission" date="2017-02" db="EMBL/GenBank/DDBJ databases">
        <title>The complete genomic sequence of a novel cold adapted crude oil-degrading bacterium Planococcus qaidamina Y42.</title>
        <authorList>
            <person name="Yang R."/>
        </authorList>
    </citation>
    <scope>NUCLEOTIDE SEQUENCE [LARGE SCALE GENOMIC DNA]</scope>
    <source>
        <strain evidence="5 6">Y42</strain>
    </source>
</reference>
<proteinExistence type="predicted"/>
<dbReference type="NCBIfam" id="TIGR00229">
    <property type="entry name" value="sensory_box"/>
    <property type="match status" value="1"/>
</dbReference>
<dbReference type="Gene3D" id="3.30.70.270">
    <property type="match status" value="1"/>
</dbReference>
<dbReference type="PROSITE" id="PS50883">
    <property type="entry name" value="EAL"/>
    <property type="match status" value="1"/>
</dbReference>
<dbReference type="PROSITE" id="PS50113">
    <property type="entry name" value="PAC"/>
    <property type="match status" value="1"/>
</dbReference>
<evidence type="ECO:0008006" key="7">
    <source>
        <dbReference type="Google" id="ProtNLM"/>
    </source>
</evidence>
<dbReference type="RefSeq" id="WP_077590173.1">
    <property type="nucleotide sequence ID" value="NZ_CP019640.1"/>
</dbReference>
<dbReference type="InterPro" id="IPR029787">
    <property type="entry name" value="Nucleotide_cyclase"/>
</dbReference>
<sequence length="724" mass="80832">MQLQAISNEQQATIEWLRRLGESFHTSFSVVDPHREELPVVYANDAYCAMTGYALEEIVGLPARFLGTENIDQADAADLCRAIRQGEAGTFERMICYKNRRPCWNELTLQPVFGESDVILFTIVAAKDITRRKQAEALVGLQRAMYTGIESGAPLADLLQKICDTVESFFEQGTACSILTVDRDGRFQVGAGNSLPDELLQAVKGQRADGEIGSCGAAYSRKTIVISEDISTDPLWKSLKDMVMGYGFNSCWSLPIFKSEQLVFGSFGIYFSSRHAPSPEELEFISQISPLITLAVNYREQQMEVLRLSYKDPGTDLPNRHFFLDQLQERGVVNSTGFIAFISILEYPDIIDQYGHRAGDTLIRKLGRRLGALHLSAADCTARFSGATLSFYSDVEAAGMDGALKKISEVLTEPLEVADMRLFPTVKVGVVPLAAAVQNIEEWLRSADSALSEAKKQPGEAVVFFDAEWNEHLLQEQKLAQELTPALLREEVRMYLQPKVNLSTGEVIGFEALARWYSAEYGHVSPDVFISAAERTGKIRLLEQQMLNQVLEWLRSRQDRGLCLRQVAVNISADHFFHCTFSEDMKRLVTLAGIRPELIRFELTESIGFTDFDAAIRVFCQLKQDGFACSIDDFGTGYSSLSYLQMLPVSEIKIDRSFILNLEEEGTQAIVRAIIQLAGNLKMTPVAEGIELDAQREFLLDAGCAVGQGYYFYRPLPVEEADEL</sequence>
<feature type="domain" description="PAC" evidence="2">
    <location>
        <begin position="89"/>
        <end position="141"/>
    </location>
</feature>
<name>A0A1Q2L322_9BACL</name>
<protein>
    <recommendedName>
        <fullName evidence="7">EAL domain-containing protein</fullName>
    </recommendedName>
</protein>
<dbReference type="SUPFAM" id="SSF55073">
    <property type="entry name" value="Nucleotide cyclase"/>
    <property type="match status" value="1"/>
</dbReference>
<evidence type="ECO:0000259" key="2">
    <source>
        <dbReference type="PROSITE" id="PS50113"/>
    </source>
</evidence>
<dbReference type="AlphaFoldDB" id="A0A1Q2L322"/>
<dbReference type="Gene3D" id="3.30.450.20">
    <property type="entry name" value="PAS domain"/>
    <property type="match status" value="1"/>
</dbReference>
<dbReference type="Gene3D" id="3.20.20.450">
    <property type="entry name" value="EAL domain"/>
    <property type="match status" value="1"/>
</dbReference>
<dbReference type="Pfam" id="PF13185">
    <property type="entry name" value="GAF_2"/>
    <property type="match status" value="1"/>
</dbReference>
<dbReference type="SMART" id="SM00065">
    <property type="entry name" value="GAF"/>
    <property type="match status" value="1"/>
</dbReference>
<feature type="domain" description="PAS" evidence="1">
    <location>
        <begin position="13"/>
        <end position="86"/>
    </location>
</feature>
<dbReference type="Pfam" id="PF00990">
    <property type="entry name" value="GGDEF"/>
    <property type="match status" value="1"/>
</dbReference>
<evidence type="ECO:0000259" key="3">
    <source>
        <dbReference type="PROSITE" id="PS50883"/>
    </source>
</evidence>
<dbReference type="Gene3D" id="3.30.450.40">
    <property type="match status" value="1"/>
</dbReference>
<dbReference type="InterPro" id="IPR035965">
    <property type="entry name" value="PAS-like_dom_sf"/>
</dbReference>
<dbReference type="KEGG" id="pmar:B0X71_15030"/>
<dbReference type="SUPFAM" id="SSF55785">
    <property type="entry name" value="PYP-like sensor domain (PAS domain)"/>
    <property type="match status" value="1"/>
</dbReference>
<dbReference type="EMBL" id="CP019640">
    <property type="protein sequence ID" value="AQQ54282.1"/>
    <property type="molecule type" value="Genomic_DNA"/>
</dbReference>
<dbReference type="CDD" id="cd01948">
    <property type="entry name" value="EAL"/>
    <property type="match status" value="1"/>
</dbReference>
<dbReference type="Proteomes" id="UP000188184">
    <property type="component" value="Chromosome"/>
</dbReference>
<dbReference type="NCBIfam" id="TIGR00254">
    <property type="entry name" value="GGDEF"/>
    <property type="match status" value="1"/>
</dbReference>
<dbReference type="SMART" id="SM00052">
    <property type="entry name" value="EAL"/>
    <property type="match status" value="1"/>
</dbReference>
<dbReference type="Pfam" id="PF00563">
    <property type="entry name" value="EAL"/>
    <property type="match status" value="1"/>
</dbReference>
<evidence type="ECO:0000313" key="5">
    <source>
        <dbReference type="EMBL" id="AQQ54282.1"/>
    </source>
</evidence>
<keyword evidence="6" id="KW-1185">Reference proteome</keyword>
<accession>A0A1Q2L322</accession>
<dbReference type="InterPro" id="IPR000700">
    <property type="entry name" value="PAS-assoc_C"/>
</dbReference>
<dbReference type="InterPro" id="IPR043128">
    <property type="entry name" value="Rev_trsase/Diguanyl_cyclase"/>
</dbReference>
<dbReference type="InterPro" id="IPR001633">
    <property type="entry name" value="EAL_dom"/>
</dbReference>
<dbReference type="OrthoDB" id="2624050at2"/>